<proteinExistence type="inferred from homology"/>
<dbReference type="InterPro" id="IPR026992">
    <property type="entry name" value="DIOX_N"/>
</dbReference>
<dbReference type="Gene3D" id="2.60.120.330">
    <property type="entry name" value="B-lactam Antibiotic, Isopenicillin N Synthase, Chain"/>
    <property type="match status" value="1"/>
</dbReference>
<comment type="caution">
    <text evidence="3">The sequence shown here is derived from an EMBL/GenBank/DDBJ whole genome shotgun (WGS) entry which is preliminary data.</text>
</comment>
<organism evidence="3 4">
    <name type="scientific">Tilletiaria anomala (strain ATCC 24038 / CBS 436.72 / UBC 951)</name>
    <dbReference type="NCBI Taxonomy" id="1037660"/>
    <lineage>
        <taxon>Eukaryota</taxon>
        <taxon>Fungi</taxon>
        <taxon>Dikarya</taxon>
        <taxon>Basidiomycota</taxon>
        <taxon>Ustilaginomycotina</taxon>
        <taxon>Exobasidiomycetes</taxon>
        <taxon>Georgefischeriales</taxon>
        <taxon>Tilletiariaceae</taxon>
        <taxon>Tilletiaria</taxon>
    </lineage>
</organism>
<evidence type="ECO:0000256" key="1">
    <source>
        <dbReference type="RuleBase" id="RU003682"/>
    </source>
</evidence>
<dbReference type="OrthoDB" id="288590at2759"/>
<dbReference type="Pfam" id="PF14226">
    <property type="entry name" value="DIOX_N"/>
    <property type="match status" value="1"/>
</dbReference>
<gene>
    <name evidence="3" type="ORF">K437DRAFT_224754</name>
</gene>
<comment type="similarity">
    <text evidence="1">Belongs to the iron/ascorbate-dependent oxidoreductase family.</text>
</comment>
<dbReference type="SUPFAM" id="SSF51197">
    <property type="entry name" value="Clavaminate synthase-like"/>
    <property type="match status" value="1"/>
</dbReference>
<dbReference type="InterPro" id="IPR050231">
    <property type="entry name" value="Iron_ascorbate_oxido_reductase"/>
</dbReference>
<keyword evidence="1" id="KW-0479">Metal-binding</keyword>
<evidence type="ECO:0000313" key="3">
    <source>
        <dbReference type="EMBL" id="KDN44723.1"/>
    </source>
</evidence>
<dbReference type="RefSeq" id="XP_013242897.1">
    <property type="nucleotide sequence ID" value="XM_013387443.1"/>
</dbReference>
<evidence type="ECO:0000313" key="4">
    <source>
        <dbReference type="Proteomes" id="UP000027361"/>
    </source>
</evidence>
<evidence type="ECO:0000259" key="2">
    <source>
        <dbReference type="PROSITE" id="PS51471"/>
    </source>
</evidence>
<dbReference type="HOGENOM" id="CLU_010119_6_2_1"/>
<feature type="domain" description="Fe2OG dioxygenase" evidence="2">
    <location>
        <begin position="161"/>
        <end position="272"/>
    </location>
</feature>
<dbReference type="InterPro" id="IPR027443">
    <property type="entry name" value="IPNS-like_sf"/>
</dbReference>
<dbReference type="GO" id="GO:0046872">
    <property type="term" value="F:metal ion binding"/>
    <property type="evidence" value="ECO:0007669"/>
    <property type="project" value="UniProtKB-KW"/>
</dbReference>
<dbReference type="InParanoid" id="A0A066VWQ5"/>
<dbReference type="FunCoup" id="A0A066VWQ5">
    <property type="interactions" value="3"/>
</dbReference>
<dbReference type="EMBL" id="JMSN01000048">
    <property type="protein sequence ID" value="KDN44723.1"/>
    <property type="molecule type" value="Genomic_DNA"/>
</dbReference>
<dbReference type="GO" id="GO:0016491">
    <property type="term" value="F:oxidoreductase activity"/>
    <property type="evidence" value="ECO:0007669"/>
    <property type="project" value="UniProtKB-KW"/>
</dbReference>
<dbReference type="PRINTS" id="PR00682">
    <property type="entry name" value="IPNSYNTHASE"/>
</dbReference>
<dbReference type="InterPro" id="IPR005123">
    <property type="entry name" value="Oxoglu/Fe-dep_dioxygenase_dom"/>
</dbReference>
<dbReference type="Proteomes" id="UP000027361">
    <property type="component" value="Unassembled WGS sequence"/>
</dbReference>
<keyword evidence="4" id="KW-1185">Reference proteome</keyword>
<dbReference type="AlphaFoldDB" id="A0A066VWQ5"/>
<dbReference type="InterPro" id="IPR044861">
    <property type="entry name" value="IPNS-like_FE2OG_OXY"/>
</dbReference>
<name>A0A066VWQ5_TILAU</name>
<protein>
    <submittedName>
        <fullName evidence="3">Clavaminate synthase-like protein</fullName>
    </submittedName>
</protein>
<accession>A0A066VWQ5</accession>
<dbReference type="OMA" id="DAMEFWS"/>
<reference evidence="3 4" key="1">
    <citation type="submission" date="2014-05" db="EMBL/GenBank/DDBJ databases">
        <title>Draft genome sequence of a rare smut relative, Tilletiaria anomala UBC 951.</title>
        <authorList>
            <consortium name="DOE Joint Genome Institute"/>
            <person name="Toome M."/>
            <person name="Kuo A."/>
            <person name="Henrissat B."/>
            <person name="Lipzen A."/>
            <person name="Tritt A."/>
            <person name="Yoshinaga Y."/>
            <person name="Zane M."/>
            <person name="Barry K."/>
            <person name="Grigoriev I.V."/>
            <person name="Spatafora J.W."/>
            <person name="Aimea M.C."/>
        </authorList>
    </citation>
    <scope>NUCLEOTIDE SEQUENCE [LARGE SCALE GENOMIC DNA]</scope>
    <source>
        <strain evidence="3 4">UBC 951</strain>
    </source>
</reference>
<dbReference type="STRING" id="1037660.A0A066VWQ5"/>
<dbReference type="PROSITE" id="PS51471">
    <property type="entry name" value="FE2OG_OXY"/>
    <property type="match status" value="1"/>
</dbReference>
<dbReference type="Pfam" id="PF03171">
    <property type="entry name" value="2OG-FeII_Oxy"/>
    <property type="match status" value="1"/>
</dbReference>
<keyword evidence="1" id="KW-0408">Iron</keyword>
<dbReference type="GeneID" id="25262487"/>
<dbReference type="PANTHER" id="PTHR47990">
    <property type="entry name" value="2-OXOGLUTARATE (2OG) AND FE(II)-DEPENDENT OXYGENASE SUPERFAMILY PROTEIN-RELATED"/>
    <property type="match status" value="1"/>
</dbReference>
<sequence length="317" mass="35284">MPLQQLPVISLRADRDALGSCIREASQETGFFYLTDHGISTDQVSKAFEMTDALFSDRSPEAMEEKLRTQDRINNSGYTALMHEKLDPTKNTAGDLKESFYVKKFASGQPQQPLPSSLQSQADELGLFFESCRLVSLRVLEGFALALGLSHDYFAPHHHAELDRLRLIHYPPAPVTSPDSNGSIRAGSHSDYGSCTLLFQKDVGGLQVDLTNGHGGHWIDVPPKPGCIVVNVADAMEFWSASRFKSTQHRVAMPQNESQTSSRYSIAYFCQPDENARLEPLKEDWRSEIDKTKFASLLHKEGITGGEYLQARLAATY</sequence>
<keyword evidence="1" id="KW-0560">Oxidoreductase</keyword>